<keyword evidence="3 10" id="KW-0812">Transmembrane</keyword>
<dbReference type="GO" id="GO:0004983">
    <property type="term" value="F:neuropeptide Y receptor activity"/>
    <property type="evidence" value="ECO:0007669"/>
    <property type="project" value="InterPro"/>
</dbReference>
<feature type="transmembrane region" description="Helical" evidence="10">
    <location>
        <begin position="259"/>
        <end position="281"/>
    </location>
</feature>
<accession>A0A1I8IY03</accession>
<feature type="transmembrane region" description="Helical" evidence="10">
    <location>
        <begin position="145"/>
        <end position="171"/>
    </location>
</feature>
<dbReference type="PANTHER" id="PTHR24235">
    <property type="entry name" value="NEUROPEPTIDE Y RECEPTOR"/>
    <property type="match status" value="1"/>
</dbReference>
<dbReference type="PRINTS" id="PR01012">
    <property type="entry name" value="NRPEPTIDEYR"/>
</dbReference>
<comment type="similarity">
    <text evidence="2">Belongs to the G-protein coupled receptor 1 family.</text>
</comment>
<evidence type="ECO:0000256" key="3">
    <source>
        <dbReference type="ARBA" id="ARBA00022692"/>
    </source>
</evidence>
<protein>
    <submittedName>
        <fullName evidence="13">G_PROTEIN_RECEP_F1_2 domain-containing protein</fullName>
    </submittedName>
</protein>
<evidence type="ECO:0000256" key="6">
    <source>
        <dbReference type="ARBA" id="ARBA00023136"/>
    </source>
</evidence>
<sequence length="690" mass="75945">QDYSWPLHAHQIVDAAPPAPEAHWPSRGGTGTPMTLLDAALQEACRGGRFCEATAAEFAAPGWQRNLTSSHLYVLMAHCLWCKDVDRKYTIPHLGHCLSHYSSLINSTGPVPPMPPFAAVPAELSLHDDASTTPKPSKSPRASSALGFILALYALLIVVGLLSNLFVAVILLKKRAVSNITNLFVLGLSLSDILMCGMLMPALLVYDLSTRNYISIELPRQFYCRFVLMSLNVPIYASCLIILWIALDRHPQNLPEQARWLLVGTVLLGLAIHSPVIFFNTVDKQRDRACAEKWPNPGVRLAYSIGAFSLQFCTPLLATCVLYLLIYRRLRERAHRRRDSERKRRTNRILVAIVCSFAFFWSPWSIFNVISEVEQFRAKRDPVGAASYIGCLGSGRSYDEINSRVGEIFADDSQARGPFLNCGSCSQQPHLLLIAPADCRAANEGLSIVQPEWNLYEMLVRLFALGSACLNPYLYGWLNEQVRASLRSCLCNEGVGGGVGGPLTSAAAAEVTTAGAASILRSGAGSGRRGSSLRPQTRRGSGRRPSNMPPAVSVRDRQRGADCEMVALKPQKPQQQLEEPVEQLQLLHQQPEEPAADVTREDSVSCSQPVIRQLAEPERTQSEVMGLSRGDRCSRSSHSACQKGLEYRGIDCTCHRCPQAGERPSHPVQRVRLRCISLLSLCEPPEVTTA</sequence>
<proteinExistence type="inferred from homology"/>
<keyword evidence="7" id="KW-0675">Receptor</keyword>
<evidence type="ECO:0000256" key="7">
    <source>
        <dbReference type="ARBA" id="ARBA00023170"/>
    </source>
</evidence>
<dbReference type="SMART" id="SM01381">
    <property type="entry name" value="7TM_GPCR_Srsx"/>
    <property type="match status" value="1"/>
</dbReference>
<name>A0A1I8IY03_9PLAT</name>
<dbReference type="GO" id="GO:0043005">
    <property type="term" value="C:neuron projection"/>
    <property type="evidence" value="ECO:0007669"/>
    <property type="project" value="TreeGrafter"/>
</dbReference>
<dbReference type="Gene3D" id="1.20.1070.10">
    <property type="entry name" value="Rhodopsin 7-helix transmembrane proteins"/>
    <property type="match status" value="1"/>
</dbReference>
<dbReference type="Pfam" id="PF00001">
    <property type="entry name" value="7tm_1"/>
    <property type="match status" value="1"/>
</dbReference>
<evidence type="ECO:0000259" key="11">
    <source>
        <dbReference type="PROSITE" id="PS50262"/>
    </source>
</evidence>
<feature type="compositionally biased region" description="Low complexity" evidence="9">
    <location>
        <begin position="520"/>
        <end position="534"/>
    </location>
</feature>
<dbReference type="PANTHER" id="PTHR24235:SF29">
    <property type="entry name" value="GH23382P"/>
    <property type="match status" value="1"/>
</dbReference>
<dbReference type="GO" id="GO:0042923">
    <property type="term" value="F:neuropeptide binding"/>
    <property type="evidence" value="ECO:0007669"/>
    <property type="project" value="TreeGrafter"/>
</dbReference>
<dbReference type="InterPro" id="IPR017452">
    <property type="entry name" value="GPCR_Rhodpsn_7TM"/>
</dbReference>
<evidence type="ECO:0000256" key="2">
    <source>
        <dbReference type="ARBA" id="ARBA00010663"/>
    </source>
</evidence>
<evidence type="ECO:0000313" key="13">
    <source>
        <dbReference type="WBParaSite" id="maker-uti_cns_0019154-snap-gene-0.2-mRNA-1"/>
    </source>
</evidence>
<feature type="transmembrane region" description="Helical" evidence="10">
    <location>
        <begin position="301"/>
        <end position="326"/>
    </location>
</feature>
<comment type="subcellular location">
    <subcellularLocation>
        <location evidence="1">Membrane</location>
        <topology evidence="1">Multi-pass membrane protein</topology>
    </subcellularLocation>
</comment>
<dbReference type="InterPro" id="IPR000611">
    <property type="entry name" value="NPY_rcpt"/>
</dbReference>
<dbReference type="PROSITE" id="PS50262">
    <property type="entry name" value="G_PROTEIN_RECEP_F1_2"/>
    <property type="match status" value="1"/>
</dbReference>
<evidence type="ECO:0000256" key="1">
    <source>
        <dbReference type="ARBA" id="ARBA00004141"/>
    </source>
</evidence>
<keyword evidence="6 10" id="KW-0472">Membrane</keyword>
<keyword evidence="8" id="KW-0807">Transducer</keyword>
<dbReference type="PRINTS" id="PR00237">
    <property type="entry name" value="GPCRRHODOPSN"/>
</dbReference>
<keyword evidence="4 10" id="KW-1133">Transmembrane helix</keyword>
<dbReference type="InterPro" id="IPR000276">
    <property type="entry name" value="GPCR_Rhodpsn"/>
</dbReference>
<evidence type="ECO:0000256" key="8">
    <source>
        <dbReference type="ARBA" id="ARBA00023224"/>
    </source>
</evidence>
<evidence type="ECO:0000256" key="5">
    <source>
        <dbReference type="ARBA" id="ARBA00023040"/>
    </source>
</evidence>
<feature type="transmembrane region" description="Helical" evidence="10">
    <location>
        <begin position="183"/>
        <end position="206"/>
    </location>
</feature>
<dbReference type="AlphaFoldDB" id="A0A1I8IY03"/>
<reference evidence="13" key="1">
    <citation type="submission" date="2016-11" db="UniProtKB">
        <authorList>
            <consortium name="WormBaseParasite"/>
        </authorList>
    </citation>
    <scope>IDENTIFICATION</scope>
</reference>
<keyword evidence="12" id="KW-1185">Reference proteome</keyword>
<dbReference type="WBParaSite" id="maker-uti_cns_0019154-snap-gene-0.2-mRNA-1">
    <property type="protein sequence ID" value="maker-uti_cns_0019154-snap-gene-0.2-mRNA-1"/>
    <property type="gene ID" value="maker-uti_cns_0019154-snap-gene-0.2"/>
</dbReference>
<feature type="transmembrane region" description="Helical" evidence="10">
    <location>
        <begin position="347"/>
        <end position="367"/>
    </location>
</feature>
<feature type="region of interest" description="Disordered" evidence="9">
    <location>
        <begin position="520"/>
        <end position="559"/>
    </location>
</feature>
<dbReference type="SUPFAM" id="SSF81321">
    <property type="entry name" value="Family A G protein-coupled receptor-like"/>
    <property type="match status" value="1"/>
</dbReference>
<feature type="domain" description="G-protein coupled receptors family 1 profile" evidence="11">
    <location>
        <begin position="163"/>
        <end position="475"/>
    </location>
</feature>
<evidence type="ECO:0000256" key="9">
    <source>
        <dbReference type="SAM" id="MobiDB-lite"/>
    </source>
</evidence>
<evidence type="ECO:0000256" key="10">
    <source>
        <dbReference type="SAM" id="Phobius"/>
    </source>
</evidence>
<feature type="transmembrane region" description="Helical" evidence="10">
    <location>
        <begin position="226"/>
        <end position="247"/>
    </location>
</feature>
<evidence type="ECO:0000256" key="4">
    <source>
        <dbReference type="ARBA" id="ARBA00022989"/>
    </source>
</evidence>
<keyword evidence="5" id="KW-0297">G-protein coupled receptor</keyword>
<evidence type="ECO:0000313" key="12">
    <source>
        <dbReference type="Proteomes" id="UP000095280"/>
    </source>
</evidence>
<dbReference type="Proteomes" id="UP000095280">
    <property type="component" value="Unplaced"/>
</dbReference>
<dbReference type="GO" id="GO:0005886">
    <property type="term" value="C:plasma membrane"/>
    <property type="evidence" value="ECO:0007669"/>
    <property type="project" value="TreeGrafter"/>
</dbReference>
<organism evidence="12 13">
    <name type="scientific">Macrostomum lignano</name>
    <dbReference type="NCBI Taxonomy" id="282301"/>
    <lineage>
        <taxon>Eukaryota</taxon>
        <taxon>Metazoa</taxon>
        <taxon>Spiralia</taxon>
        <taxon>Lophotrochozoa</taxon>
        <taxon>Platyhelminthes</taxon>
        <taxon>Rhabditophora</taxon>
        <taxon>Macrostomorpha</taxon>
        <taxon>Macrostomida</taxon>
        <taxon>Macrostomidae</taxon>
        <taxon>Macrostomum</taxon>
    </lineage>
</organism>